<proteinExistence type="predicted"/>
<dbReference type="InterPro" id="IPR049215">
    <property type="entry name" value="DUF6809"/>
</dbReference>
<evidence type="ECO:0000313" key="1">
    <source>
        <dbReference type="EMBL" id="EHF00767.1"/>
    </source>
</evidence>
<dbReference type="eggNOG" id="ENOG503249N">
    <property type="taxonomic scope" value="Bacteria"/>
</dbReference>
<protein>
    <submittedName>
        <fullName evidence="1">Uncharacterized protein</fullName>
    </submittedName>
</protein>
<evidence type="ECO:0000313" key="2">
    <source>
        <dbReference type="Proteomes" id="UP000003763"/>
    </source>
</evidence>
<dbReference type="HOGENOM" id="CLU_157174_1_1_9"/>
<comment type="caution">
    <text evidence="1">The sequence shown here is derived from an EMBL/GenBank/DDBJ whole genome shotgun (WGS) entry which is preliminary data.</text>
</comment>
<gene>
    <name evidence="1" type="ORF">HMPREF9469_00525</name>
</gene>
<dbReference type="RefSeq" id="WP_007858889.1">
    <property type="nucleotide sequence ID" value="NZ_JH376420.1"/>
</dbReference>
<dbReference type="AlphaFoldDB" id="G5HD63"/>
<name>G5HD63_9FIRM</name>
<dbReference type="EMBL" id="ADLJ01000003">
    <property type="protein sequence ID" value="EHF00767.1"/>
    <property type="molecule type" value="Genomic_DNA"/>
</dbReference>
<dbReference type="PATRIC" id="fig|742733.3.peg.548"/>
<dbReference type="Pfam" id="PF20648">
    <property type="entry name" value="DUF6809"/>
    <property type="match status" value="1"/>
</dbReference>
<sequence length="101" mass="11701">MNRILEAFAEDNLAINPTTYRGNHEYRKAIKAMYETAETLDTKLNDEEKELFEQFRDAQSDESHIYQVDRFIRGYRVGALMMIEVFMGASGLLLDAEEETA</sequence>
<dbReference type="Proteomes" id="UP000003763">
    <property type="component" value="Unassembled WGS sequence"/>
</dbReference>
<accession>G5HD63</accession>
<organism evidence="1 2">
    <name type="scientific">[Clostridium] citroniae WAL-17108</name>
    <dbReference type="NCBI Taxonomy" id="742733"/>
    <lineage>
        <taxon>Bacteria</taxon>
        <taxon>Bacillati</taxon>
        <taxon>Bacillota</taxon>
        <taxon>Clostridia</taxon>
        <taxon>Lachnospirales</taxon>
        <taxon>Lachnospiraceae</taxon>
        <taxon>Enterocloster</taxon>
    </lineage>
</organism>
<reference evidence="1 2" key="1">
    <citation type="submission" date="2011-08" db="EMBL/GenBank/DDBJ databases">
        <title>The Genome Sequence of Clostridium citroniae WAL-17108.</title>
        <authorList>
            <consortium name="The Broad Institute Genome Sequencing Platform"/>
            <person name="Earl A."/>
            <person name="Ward D."/>
            <person name="Feldgarden M."/>
            <person name="Gevers D."/>
            <person name="Finegold S.M."/>
            <person name="Summanen P.H."/>
            <person name="Molitoris D.R."/>
            <person name="Vaisanen M.L."/>
            <person name="Daigneault M."/>
            <person name="Allen-Vercoe E."/>
            <person name="Young S.K."/>
            <person name="Zeng Q."/>
            <person name="Gargeya S."/>
            <person name="Fitzgerald M."/>
            <person name="Haas B."/>
            <person name="Abouelleil A."/>
            <person name="Alvarado L."/>
            <person name="Arachchi H.M."/>
            <person name="Berlin A."/>
            <person name="Brown A."/>
            <person name="Chapman S.B."/>
            <person name="Chen Z."/>
            <person name="Dunbar C."/>
            <person name="Freedman E."/>
            <person name="Gearin G."/>
            <person name="Gellesch M."/>
            <person name="Goldberg J."/>
            <person name="Griggs A."/>
            <person name="Gujja S."/>
            <person name="Heiman D."/>
            <person name="Howarth C."/>
            <person name="Larson L."/>
            <person name="Lui A."/>
            <person name="MacDonald P.J.P."/>
            <person name="Montmayeur A."/>
            <person name="Murphy C."/>
            <person name="Neiman D."/>
            <person name="Pearson M."/>
            <person name="Priest M."/>
            <person name="Roberts A."/>
            <person name="Saif S."/>
            <person name="Shea T."/>
            <person name="Shenoy N."/>
            <person name="Sisk P."/>
            <person name="Stolte C."/>
            <person name="Sykes S."/>
            <person name="Wortman J."/>
            <person name="Nusbaum C."/>
            <person name="Birren B."/>
        </authorList>
    </citation>
    <scope>NUCLEOTIDE SEQUENCE [LARGE SCALE GENOMIC DNA]</scope>
    <source>
        <strain evidence="1 2">WAL-17108</strain>
    </source>
</reference>